<name>A0A5S4WFC3_9BRAD</name>
<evidence type="ECO:0000256" key="1">
    <source>
        <dbReference type="SAM" id="MobiDB-lite"/>
    </source>
</evidence>
<protein>
    <recommendedName>
        <fullName evidence="2">NADP-dependent oxidoreductase domain-containing protein</fullName>
    </recommendedName>
</protein>
<organism evidence="3 4">
    <name type="scientific">Bradyrhizobium cytisi</name>
    <dbReference type="NCBI Taxonomy" id="515489"/>
    <lineage>
        <taxon>Bacteria</taxon>
        <taxon>Pseudomonadati</taxon>
        <taxon>Pseudomonadota</taxon>
        <taxon>Alphaproteobacteria</taxon>
        <taxon>Hyphomicrobiales</taxon>
        <taxon>Nitrobacteraceae</taxon>
        <taxon>Bradyrhizobium</taxon>
    </lineage>
</organism>
<sequence>MGRQDASRPQAPSRDGPGARQSPERRPVQQVIVYRDDNLVPAICRHLSAGSTRANSAHVDGVTRTEIPHEDQATILAADMIGATGATLTQPSDSIDAMTCLAEIAVAHGASISQVALNWLLARDSHTIPIPGATNRAGANLDALGWR</sequence>
<proteinExistence type="predicted"/>
<reference evidence="3 4" key="1">
    <citation type="submission" date="2019-08" db="EMBL/GenBank/DDBJ databases">
        <title>Bradyrhizobium hipponensis sp. nov., a rhizobium isolated from a Lupinus angustifolius root nodule in Tunisia.</title>
        <authorList>
            <person name="Off K."/>
            <person name="Rejili M."/>
            <person name="Mars M."/>
            <person name="Brachmann A."/>
            <person name="Marin M."/>
        </authorList>
    </citation>
    <scope>NUCLEOTIDE SEQUENCE [LARGE SCALE GENOMIC DNA]</scope>
    <source>
        <strain evidence="3 4">CTAW11</strain>
    </source>
</reference>
<dbReference type="OrthoDB" id="9768793at2"/>
<dbReference type="InterPro" id="IPR023210">
    <property type="entry name" value="NADP_OxRdtase_dom"/>
</dbReference>
<accession>A0A5S4WFC3</accession>
<evidence type="ECO:0000259" key="2">
    <source>
        <dbReference type="Pfam" id="PF00248"/>
    </source>
</evidence>
<comment type="caution">
    <text evidence="3">The sequence shown here is derived from an EMBL/GenBank/DDBJ whole genome shotgun (WGS) entry which is preliminary data.</text>
</comment>
<dbReference type="Proteomes" id="UP000324853">
    <property type="component" value="Unassembled WGS sequence"/>
</dbReference>
<dbReference type="SUPFAM" id="SSF51430">
    <property type="entry name" value="NAD(P)-linked oxidoreductase"/>
    <property type="match status" value="1"/>
</dbReference>
<dbReference type="InterPro" id="IPR036812">
    <property type="entry name" value="NAD(P)_OxRdtase_dom_sf"/>
</dbReference>
<dbReference type="Gene3D" id="3.20.20.100">
    <property type="entry name" value="NADP-dependent oxidoreductase domain"/>
    <property type="match status" value="1"/>
</dbReference>
<keyword evidence="4" id="KW-1185">Reference proteome</keyword>
<evidence type="ECO:0000313" key="4">
    <source>
        <dbReference type="Proteomes" id="UP000324853"/>
    </source>
</evidence>
<gene>
    <name evidence="3" type="ORF">FXB38_23860</name>
</gene>
<feature type="domain" description="NADP-dependent oxidoreductase" evidence="2">
    <location>
        <begin position="74"/>
        <end position="137"/>
    </location>
</feature>
<feature type="region of interest" description="Disordered" evidence="1">
    <location>
        <begin position="1"/>
        <end position="27"/>
    </location>
</feature>
<dbReference type="EMBL" id="VSSR01000040">
    <property type="protein sequence ID" value="TYL80866.1"/>
    <property type="molecule type" value="Genomic_DNA"/>
</dbReference>
<dbReference type="Pfam" id="PF00248">
    <property type="entry name" value="Aldo_ket_red"/>
    <property type="match status" value="1"/>
</dbReference>
<evidence type="ECO:0000313" key="3">
    <source>
        <dbReference type="EMBL" id="TYL80866.1"/>
    </source>
</evidence>
<dbReference type="AlphaFoldDB" id="A0A5S4WFC3"/>